<dbReference type="InterPro" id="IPR014001">
    <property type="entry name" value="Helicase_ATP-bd"/>
</dbReference>
<feature type="domain" description="Helicase ATP-binding" evidence="1">
    <location>
        <begin position="398"/>
        <end position="624"/>
    </location>
</feature>
<dbReference type="PROSITE" id="PS51192">
    <property type="entry name" value="HELICASE_ATP_BIND_1"/>
    <property type="match status" value="1"/>
</dbReference>
<sequence length="1070" mass="127290">MEKQKLAIKPKFIDEHKLNFFYHILYYDEKTQSKKGLYKTGYLNSTYDNPSIVDYTNQYNNAIGLIMGQKIKDKYLICLDLDNKEKTVNGIHYKNGCDKWKQLVKQHNVKIKSPFEKTPTDGGHIYFCVDEDLFEQLPKSITGMEIDGEFYSIDMKIDDQYMIIEPSYYIKDNVKYSYKFIHSDFNNIEEPPKFFIEIIKKNINQSKAKIKYTEAKDKKAIAERKIKTSTPITKATPQETEVIKSILDSLPFKLKLNISPWLQIGKALFNMGIDVNVYDEWSKCEKNKENDCQIRYNSFSKMELSHGLHTLIYYLKAFVSYEKRQELYDRIDTIAKWKIMRDDYYFNSWNFDKIYNDNRTYEAIEINTQYLLDKDMKIKRIREPTNDREIVCNKLYEFIKDDDMRFCALCSHYGSAKTSTLKKIFNYNQFGRVLFLSYRKSLSYDIERQFIDYGFTNYLSNDKRDLYSPDKLIIQYESLHRIFEDGVRANENINTNYYDLLILDEVESLLFQVDSITNKEKNRENYNLLRKFCTISKKIICLDGDMSNKSLYFIASFEYKYLYIKNIYKTYKKFTVMRNSEKFYNMIISDLKNDKNLFIVCLSATDSKNLYDYLENKCNGKKILRLYGNMDDTKKKDVFINVNTIWSEYNCIISTPIVESGLSYDIPKHFYKVYCMLSPNSTHPRGLSQCVSRIRDLECNEIHLLASNMLLHERISFHTYKEVEQNLESVFQMDKYDKIIFDENENITIHQDEHYKVNFIYNQVETLNQNSYTFLSYLKLLCQKKGYDFSYDDEKCKSNVIKNKDINRKYNLLNTKCPSQEEYHNIKTRIETSCASEEDKLKLNKYIIFVSDLSYDTNHIKKIEAEFEAKKLDNKIYNMKKDDDIKDYQSKYPNLAICEEELKYVKSAKNYCCLLNVKNLSKNLINKDINNNLESLKYLKKIDDIYEFLNLFKNTDITQKTELINFTEIIKNNLDINLFGNDYTNNKKNSIREIMGHLNVILNNFGLILYIGQKTIKIDKKTSKINKYYLEQFSCVKKIITRYGDRIDLNINKIAFIDNNDIFKLFDIKN</sequence>
<keyword evidence="3" id="KW-1185">Reference proteome</keyword>
<accession>A0A2H4UVY6</accession>
<organism evidence="2">
    <name type="scientific">Bodo saltans virus</name>
    <dbReference type="NCBI Taxonomy" id="2024608"/>
    <lineage>
        <taxon>Viruses</taxon>
        <taxon>Varidnaviria</taxon>
        <taxon>Bamfordvirae</taxon>
        <taxon>Nucleocytoviricota</taxon>
        <taxon>Megaviricetes</taxon>
        <taxon>Imitervirales</taxon>
        <taxon>Mimiviridae</taxon>
        <taxon>Klosneuvirinae</taxon>
        <taxon>Theiavirus</taxon>
        <taxon>Theiavirus salishense</taxon>
    </lineage>
</organism>
<keyword evidence="2" id="KW-0547">Nucleotide-binding</keyword>
<evidence type="ECO:0000259" key="1">
    <source>
        <dbReference type="PROSITE" id="PS51192"/>
    </source>
</evidence>
<dbReference type="GO" id="GO:0004386">
    <property type="term" value="F:helicase activity"/>
    <property type="evidence" value="ECO:0007669"/>
    <property type="project" value="UniProtKB-KW"/>
</dbReference>
<keyword evidence="2" id="KW-0378">Hydrolase</keyword>
<dbReference type="SUPFAM" id="SSF52540">
    <property type="entry name" value="P-loop containing nucleoside triphosphate hydrolases"/>
    <property type="match status" value="1"/>
</dbReference>
<reference evidence="2" key="1">
    <citation type="journal article" date="2017" name="Elife">
        <title>The kinetoplastid-infecting Bodo saltans virus (BsV), a window into the most abundant giant viruses in the sea.</title>
        <authorList>
            <person name="Deeg C.M."/>
            <person name="Chow C.-E.T."/>
            <person name="Suttle C.A."/>
        </authorList>
    </citation>
    <scope>NUCLEOTIDE SEQUENCE</scope>
    <source>
        <strain evidence="2">NG1</strain>
    </source>
</reference>
<name>A0A2H4UVY6_9VIRU</name>
<dbReference type="InterPro" id="IPR014819">
    <property type="entry name" value="PriCT_2"/>
</dbReference>
<evidence type="ECO:0000313" key="3">
    <source>
        <dbReference type="Proteomes" id="UP000240325"/>
    </source>
</evidence>
<dbReference type="SUPFAM" id="SSF56747">
    <property type="entry name" value="Prim-pol domain"/>
    <property type="match status" value="1"/>
</dbReference>
<dbReference type="Proteomes" id="UP000240325">
    <property type="component" value="Segment"/>
</dbReference>
<dbReference type="GO" id="GO:0016817">
    <property type="term" value="F:hydrolase activity, acting on acid anhydrides"/>
    <property type="evidence" value="ECO:0007669"/>
    <property type="project" value="InterPro"/>
</dbReference>
<keyword evidence="2" id="KW-0347">Helicase</keyword>
<gene>
    <name evidence="2" type="ORF">BMW23_1035</name>
</gene>
<protein>
    <submittedName>
        <fullName evidence="2">DEXDc helicase-primase</fullName>
    </submittedName>
</protein>
<proteinExistence type="predicted"/>
<dbReference type="Gene3D" id="3.40.50.300">
    <property type="entry name" value="P-loop containing nucleotide triphosphate hydrolases"/>
    <property type="match status" value="1"/>
</dbReference>
<dbReference type="EMBL" id="MF782455">
    <property type="protein sequence ID" value="ATZ81080.1"/>
    <property type="molecule type" value="Genomic_DNA"/>
</dbReference>
<dbReference type="InterPro" id="IPR027417">
    <property type="entry name" value="P-loop_NTPase"/>
</dbReference>
<dbReference type="Pfam" id="PF08707">
    <property type="entry name" value="PriCT_2"/>
    <property type="match status" value="1"/>
</dbReference>
<evidence type="ECO:0000313" key="2">
    <source>
        <dbReference type="EMBL" id="ATZ81080.1"/>
    </source>
</evidence>
<keyword evidence="2" id="KW-0067">ATP-binding</keyword>